<comment type="caution">
    <text evidence="1">The sequence shown here is derived from an EMBL/GenBank/DDBJ whole genome shotgun (WGS) entry which is preliminary data.</text>
</comment>
<evidence type="ECO:0000313" key="1">
    <source>
        <dbReference type="EMBL" id="KAF6378703.1"/>
    </source>
</evidence>
<sequence length="197" mass="23625">MFNNVRWLSRGKVLERFVECFEEITVFIENKDLANFPQISDHKWVSNLMFFTDLSVHMNELNLKLQGFGKSIDVMFVYIKSFESKLKILKRDIETKTYKYFLRIKKYFKKATTAGVMESILMYQNIVNSLFEQFSERFDQFRSLEQTIKIIKYPDVVVYSTLELKDFQWMQIDDLEMQLADFQGSIWTCVCRLKVET</sequence>
<organism evidence="1 2">
    <name type="scientific">Myotis myotis</name>
    <name type="common">Greater mouse-eared bat</name>
    <name type="synonym">Vespertilio myotis</name>
    <dbReference type="NCBI Taxonomy" id="51298"/>
    <lineage>
        <taxon>Eukaryota</taxon>
        <taxon>Metazoa</taxon>
        <taxon>Chordata</taxon>
        <taxon>Craniata</taxon>
        <taxon>Vertebrata</taxon>
        <taxon>Euteleostomi</taxon>
        <taxon>Mammalia</taxon>
        <taxon>Eutheria</taxon>
        <taxon>Laurasiatheria</taxon>
        <taxon>Chiroptera</taxon>
        <taxon>Yangochiroptera</taxon>
        <taxon>Vespertilionidae</taxon>
        <taxon>Myotis</taxon>
    </lineage>
</organism>
<reference evidence="1 2" key="1">
    <citation type="journal article" date="2020" name="Nature">
        <title>Six reference-quality genomes reveal evolution of bat adaptations.</title>
        <authorList>
            <person name="Jebb D."/>
            <person name="Huang Z."/>
            <person name="Pippel M."/>
            <person name="Hughes G.M."/>
            <person name="Lavrichenko K."/>
            <person name="Devanna P."/>
            <person name="Winkler S."/>
            <person name="Jermiin L.S."/>
            <person name="Skirmuntt E.C."/>
            <person name="Katzourakis A."/>
            <person name="Burkitt-Gray L."/>
            <person name="Ray D.A."/>
            <person name="Sullivan K.A.M."/>
            <person name="Roscito J.G."/>
            <person name="Kirilenko B.M."/>
            <person name="Davalos L.M."/>
            <person name="Corthals A.P."/>
            <person name="Power M.L."/>
            <person name="Jones G."/>
            <person name="Ransome R.D."/>
            <person name="Dechmann D.K.N."/>
            <person name="Locatelli A.G."/>
            <person name="Puechmaille S.J."/>
            <person name="Fedrigo O."/>
            <person name="Jarvis E.D."/>
            <person name="Hiller M."/>
            <person name="Vernes S.C."/>
            <person name="Myers E.W."/>
            <person name="Teeling E.C."/>
        </authorList>
    </citation>
    <scope>NUCLEOTIDE SEQUENCE [LARGE SCALE GENOMIC DNA]</scope>
    <source>
        <strain evidence="1">MMyoMyo1</strain>
        <tissue evidence="1">Flight muscle</tissue>
    </source>
</reference>
<name>A0A7J7ZWR7_MYOMY</name>
<evidence type="ECO:0000313" key="2">
    <source>
        <dbReference type="Proteomes" id="UP000527355"/>
    </source>
</evidence>
<dbReference type="AlphaFoldDB" id="A0A7J7ZWR7"/>
<dbReference type="EMBL" id="JABWUV010000002">
    <property type="protein sequence ID" value="KAF6378703.1"/>
    <property type="molecule type" value="Genomic_DNA"/>
</dbReference>
<protein>
    <submittedName>
        <fullName evidence="1">Uncharacterized protein</fullName>
    </submittedName>
</protein>
<dbReference type="PANTHER" id="PTHR45913:SF10">
    <property type="entry name" value="DUF4371 DOMAIN-CONTAINING PROTEIN"/>
    <property type="match status" value="1"/>
</dbReference>
<dbReference type="PANTHER" id="PTHR45913">
    <property type="entry name" value="EPM2A-INTERACTING PROTEIN 1"/>
    <property type="match status" value="1"/>
</dbReference>
<gene>
    <name evidence="1" type="ORF">mMyoMyo1_009629</name>
</gene>
<proteinExistence type="predicted"/>
<dbReference type="Proteomes" id="UP000527355">
    <property type="component" value="Unassembled WGS sequence"/>
</dbReference>
<accession>A0A7J7ZWR7</accession>
<keyword evidence="2" id="KW-1185">Reference proteome</keyword>